<dbReference type="Proteomes" id="UP001348149">
    <property type="component" value="Unassembled WGS sequence"/>
</dbReference>
<keyword evidence="1" id="KW-1133">Transmembrane helix</keyword>
<keyword evidence="1" id="KW-0472">Membrane</keyword>
<reference evidence="2 3" key="1">
    <citation type="submission" date="2024-01" db="EMBL/GenBank/DDBJ databases">
        <title>Mesobacterium rodlantinim sp. nov., isolated from shallow sea hydrothermal systems off Kueishantao Island.</title>
        <authorList>
            <person name="Su Z."/>
            <person name="Tang K."/>
        </authorList>
    </citation>
    <scope>NUCLEOTIDE SEQUENCE [LARGE SCALE GENOMIC DNA]</scope>
    <source>
        <strain evidence="2 3">TK19101</strain>
    </source>
</reference>
<accession>A0ABU6HIH3</accession>
<evidence type="ECO:0000313" key="3">
    <source>
        <dbReference type="Proteomes" id="UP001348149"/>
    </source>
</evidence>
<sequence>MRAESFSFRPAPLRAQVTYRLEPGLLHGPHGTLELSNVTRAALVDHVIRGQRMRRLDLYTGKRVVHIGLNRDASLPVTDSDRAAHHALCRALATHLAENTPDLPVAIGETGGARWAMFAIGASSLLFSLGILIAAAVSGISGDRMAAAALPMLMLAGLGVLLIQGNAPWKKQPTLPATLLPAMIDALDPPTND</sequence>
<name>A0ABU6HIH3_9RHOB</name>
<dbReference type="EMBL" id="JAYLLH010000019">
    <property type="protein sequence ID" value="MEC3862260.1"/>
    <property type="molecule type" value="Genomic_DNA"/>
</dbReference>
<evidence type="ECO:0000313" key="2">
    <source>
        <dbReference type="EMBL" id="MEC3862260.1"/>
    </source>
</evidence>
<proteinExistence type="predicted"/>
<organism evidence="2 3">
    <name type="scientific">Mesobacterium hydrothermale</name>
    <dbReference type="NCBI Taxonomy" id="3111907"/>
    <lineage>
        <taxon>Bacteria</taxon>
        <taxon>Pseudomonadati</taxon>
        <taxon>Pseudomonadota</taxon>
        <taxon>Alphaproteobacteria</taxon>
        <taxon>Rhodobacterales</taxon>
        <taxon>Roseobacteraceae</taxon>
        <taxon>Mesobacterium</taxon>
    </lineage>
</organism>
<comment type="caution">
    <text evidence="2">The sequence shown here is derived from an EMBL/GenBank/DDBJ whole genome shotgun (WGS) entry which is preliminary data.</text>
</comment>
<gene>
    <name evidence="2" type="ORF">VK792_13280</name>
</gene>
<feature type="transmembrane region" description="Helical" evidence="1">
    <location>
        <begin position="115"/>
        <end position="140"/>
    </location>
</feature>
<keyword evidence="1" id="KW-0812">Transmembrane</keyword>
<dbReference type="RefSeq" id="WP_326297997.1">
    <property type="nucleotide sequence ID" value="NZ_JAYLLH010000019.1"/>
</dbReference>
<protein>
    <submittedName>
        <fullName evidence="2">Uncharacterized protein</fullName>
    </submittedName>
</protein>
<keyword evidence="3" id="KW-1185">Reference proteome</keyword>
<evidence type="ECO:0000256" key="1">
    <source>
        <dbReference type="SAM" id="Phobius"/>
    </source>
</evidence>
<feature type="transmembrane region" description="Helical" evidence="1">
    <location>
        <begin position="146"/>
        <end position="163"/>
    </location>
</feature>